<organism evidence="1 2">
    <name type="scientific">Mucilaginibacter angelicae</name>
    <dbReference type="NCBI Taxonomy" id="869718"/>
    <lineage>
        <taxon>Bacteria</taxon>
        <taxon>Pseudomonadati</taxon>
        <taxon>Bacteroidota</taxon>
        <taxon>Sphingobacteriia</taxon>
        <taxon>Sphingobacteriales</taxon>
        <taxon>Sphingobacteriaceae</taxon>
        <taxon>Mucilaginibacter</taxon>
    </lineage>
</organism>
<dbReference type="RefSeq" id="WP_377022338.1">
    <property type="nucleotide sequence ID" value="NZ_JBHLTS010000021.1"/>
</dbReference>
<gene>
    <name evidence="1" type="ORF">ACFFGT_09770</name>
</gene>
<dbReference type="Proteomes" id="UP001589828">
    <property type="component" value="Unassembled WGS sequence"/>
</dbReference>
<proteinExistence type="predicted"/>
<evidence type="ECO:0000313" key="2">
    <source>
        <dbReference type="Proteomes" id="UP001589828"/>
    </source>
</evidence>
<name>A0ABV6L4T2_9SPHI</name>
<sequence length="70" mass="7805">MELIGAGTCRIQISITWKCKIICDSTEVIENLFIEDFVQPANDFLGLYRQHLVRAPIDPALSKLISATAL</sequence>
<evidence type="ECO:0000313" key="1">
    <source>
        <dbReference type="EMBL" id="MFC0514490.1"/>
    </source>
</evidence>
<comment type="caution">
    <text evidence="1">The sequence shown here is derived from an EMBL/GenBank/DDBJ whole genome shotgun (WGS) entry which is preliminary data.</text>
</comment>
<accession>A0ABV6L4T2</accession>
<dbReference type="EMBL" id="JBHLTS010000021">
    <property type="protein sequence ID" value="MFC0514490.1"/>
    <property type="molecule type" value="Genomic_DNA"/>
</dbReference>
<protein>
    <submittedName>
        <fullName evidence="1">Uncharacterized protein</fullName>
    </submittedName>
</protein>
<reference evidence="1 2" key="1">
    <citation type="submission" date="2024-09" db="EMBL/GenBank/DDBJ databases">
        <authorList>
            <person name="Sun Q."/>
            <person name="Mori K."/>
        </authorList>
    </citation>
    <scope>NUCLEOTIDE SEQUENCE [LARGE SCALE GENOMIC DNA]</scope>
    <source>
        <strain evidence="1 2">NCAIM B.02415</strain>
    </source>
</reference>
<keyword evidence="2" id="KW-1185">Reference proteome</keyword>